<dbReference type="CDD" id="cd00130">
    <property type="entry name" value="PAS"/>
    <property type="match status" value="3"/>
</dbReference>
<evidence type="ECO:0000313" key="11">
    <source>
        <dbReference type="Proteomes" id="UP000429232"/>
    </source>
</evidence>
<dbReference type="Gene3D" id="3.30.450.20">
    <property type="entry name" value="PAS domain"/>
    <property type="match status" value="5"/>
</dbReference>
<dbReference type="InterPro" id="IPR000014">
    <property type="entry name" value="PAS"/>
</dbReference>
<keyword evidence="4" id="KW-0808">Transferase</keyword>
<dbReference type="InterPro" id="IPR013655">
    <property type="entry name" value="PAS_fold_3"/>
</dbReference>
<dbReference type="InterPro" id="IPR004358">
    <property type="entry name" value="Sig_transdc_His_kin-like_C"/>
</dbReference>
<dbReference type="PANTHER" id="PTHR43304">
    <property type="entry name" value="PHYTOCHROME-LIKE PROTEIN CPH1"/>
    <property type="match status" value="1"/>
</dbReference>
<feature type="coiled-coil region" evidence="6">
    <location>
        <begin position="410"/>
        <end position="479"/>
    </location>
</feature>
<evidence type="ECO:0000256" key="4">
    <source>
        <dbReference type="ARBA" id="ARBA00022679"/>
    </source>
</evidence>
<dbReference type="PROSITE" id="PS50113">
    <property type="entry name" value="PAC"/>
    <property type="match status" value="3"/>
</dbReference>
<evidence type="ECO:0000259" key="7">
    <source>
        <dbReference type="PROSITE" id="PS50109"/>
    </source>
</evidence>
<dbReference type="InterPro" id="IPR035965">
    <property type="entry name" value="PAS-like_dom_sf"/>
</dbReference>
<evidence type="ECO:0000256" key="6">
    <source>
        <dbReference type="SAM" id="Coils"/>
    </source>
</evidence>
<dbReference type="InterPro" id="IPR003661">
    <property type="entry name" value="HisK_dim/P_dom"/>
</dbReference>
<dbReference type="RefSeq" id="WP_198173490.1">
    <property type="nucleotide sequence ID" value="NZ_CP066775.1"/>
</dbReference>
<dbReference type="Pfam" id="PF08447">
    <property type="entry name" value="PAS_3"/>
    <property type="match status" value="3"/>
</dbReference>
<dbReference type="CDD" id="cd00082">
    <property type="entry name" value="HisKA"/>
    <property type="match status" value="1"/>
</dbReference>
<dbReference type="Gene3D" id="3.30.565.10">
    <property type="entry name" value="Histidine kinase-like ATPase, C-terminal domain"/>
    <property type="match status" value="1"/>
</dbReference>
<evidence type="ECO:0000313" key="10">
    <source>
        <dbReference type="EMBL" id="QQL50004.1"/>
    </source>
</evidence>
<dbReference type="InterPro" id="IPR036097">
    <property type="entry name" value="HisK_dim/P_sf"/>
</dbReference>
<protein>
    <recommendedName>
        <fullName evidence="2">histidine kinase</fullName>
        <ecNumber evidence="2">2.7.13.3</ecNumber>
    </recommendedName>
</protein>
<evidence type="ECO:0000256" key="3">
    <source>
        <dbReference type="ARBA" id="ARBA00022553"/>
    </source>
</evidence>
<sequence>MVDALPIGAAIFLGSELTIGAVNYQMLKIWSKDISVIDKTLHDAIPEIRDQGFNKLLVDVLNTGEEYHEPNGKAFIFENGNQVLKYFDFSFKALKDANGKIYGVVNTAVETSEKVYYQEKLEQANEEFLSLNEELSASNEELKSAYDEVDAAYRKLSITETKARMLLEGAPTAIGLIDADNFKIDSANEKLLQLWQINDAAIGKSLDAVLDQEVSSGLISIIHRVKLERKSIYGQDIEVAQRGDISFSRYFNFVYQPVLDELGNVISVQIVANDVTAQRNSKLEVDNALIQLNLAKKAAHIGVFDLDVASDTLYWDENCRKIFGVKASKEVRYTEDFLKGIDPEDRELFITSIRNAYNDNRYEGSFDVEHRVIDAMSGNICWVRTVGQVYFDEENVPQRFIGTIVDISESYKARKKLQENEEKLQNFNEELTVMNEELNSLNEEYQVTNEELISTNEELLALQEERDRLHQELSIKEERLRFAMKAADVGTWDLDVANNLVTWDDRCKELYGFSKNDVVPYDEVLRYMHPSDMPFVNEAVKRALDPSSKGSYDIKFRTVGAEDGRVRWLHCCGKAFFKEDGTPYRFSGIAQDITETQALLREVESTKNNLKFAIEAANFGTWHLNTNTNKLDVNDRLRELFALPDDGEVTRADCVAMITEDHRERVSKAIQATIQSGGNYDVSHTVRRKNSDDVRWLRAVGNVKADEEGKLTAFTGVVLDITEQKLDEQRRSDFIGIVSHELRSPLTSLNGYLQILTMKANKAGDQSTLDLTGKSRRQVDRMSALISGFLDVARIGEGKIKLNLKSFDMAELVKAAEEESLATITSHTIMFHPVLFTPVTADQDKIEQVLVNLINNAVKYSPHNSVINVACVTVNGRAHVSVSDEGMGIPAKDLPHIFNRFYRVESEATKSTKGFGIGLFISKDIIESHGGKIGVESVVGKGSTFWFELPVDPTPQ</sequence>
<dbReference type="InterPro" id="IPR036890">
    <property type="entry name" value="HATPase_C_sf"/>
</dbReference>
<dbReference type="EMBL" id="CP066775">
    <property type="protein sequence ID" value="QQL50004.1"/>
    <property type="molecule type" value="Genomic_DNA"/>
</dbReference>
<evidence type="ECO:0000259" key="8">
    <source>
        <dbReference type="PROSITE" id="PS50112"/>
    </source>
</evidence>
<dbReference type="FunFam" id="3.30.565.10:FF:000006">
    <property type="entry name" value="Sensor histidine kinase WalK"/>
    <property type="match status" value="1"/>
</dbReference>
<feature type="domain" description="PAC" evidence="9">
    <location>
        <begin position="366"/>
        <end position="419"/>
    </location>
</feature>
<reference evidence="10 11" key="1">
    <citation type="submission" date="2020-12" db="EMBL/GenBank/DDBJ databases">
        <title>HMF7856_wgs.fasta genome submission.</title>
        <authorList>
            <person name="Kang H."/>
            <person name="Kim H."/>
            <person name="Joh K."/>
        </authorList>
    </citation>
    <scope>NUCLEOTIDE SEQUENCE [LARGE SCALE GENOMIC DNA]</scope>
    <source>
        <strain evidence="10 11">HMF7856</strain>
    </source>
</reference>
<dbReference type="SUPFAM" id="SSF55785">
    <property type="entry name" value="PYP-like sensor domain (PAS domain)"/>
    <property type="match status" value="4"/>
</dbReference>
<dbReference type="PANTHER" id="PTHR43304:SF1">
    <property type="entry name" value="PAC DOMAIN-CONTAINING PROTEIN"/>
    <property type="match status" value="1"/>
</dbReference>
<accession>A0A7T7JH90</accession>
<dbReference type="InterPro" id="IPR000700">
    <property type="entry name" value="PAS-assoc_C"/>
</dbReference>
<keyword evidence="5" id="KW-0418">Kinase</keyword>
<feature type="domain" description="PAC" evidence="9">
    <location>
        <begin position="680"/>
        <end position="733"/>
    </location>
</feature>
<dbReference type="PROSITE" id="PS50109">
    <property type="entry name" value="HIS_KIN"/>
    <property type="match status" value="1"/>
</dbReference>
<name>A0A7T7JH90_9SPHI</name>
<evidence type="ECO:0000259" key="9">
    <source>
        <dbReference type="PROSITE" id="PS50113"/>
    </source>
</evidence>
<dbReference type="GO" id="GO:0000155">
    <property type="term" value="F:phosphorelay sensor kinase activity"/>
    <property type="evidence" value="ECO:0007669"/>
    <property type="project" value="InterPro"/>
</dbReference>
<dbReference type="SMART" id="SM00387">
    <property type="entry name" value="HATPase_c"/>
    <property type="match status" value="1"/>
</dbReference>
<dbReference type="Gene3D" id="1.10.287.130">
    <property type="match status" value="1"/>
</dbReference>
<organism evidence="10 11">
    <name type="scientific">Mucilaginibacter ginkgonis</name>
    <dbReference type="NCBI Taxonomy" id="2682091"/>
    <lineage>
        <taxon>Bacteria</taxon>
        <taxon>Pseudomonadati</taxon>
        <taxon>Bacteroidota</taxon>
        <taxon>Sphingobacteriia</taxon>
        <taxon>Sphingobacteriales</taxon>
        <taxon>Sphingobacteriaceae</taxon>
        <taxon>Mucilaginibacter</taxon>
    </lineage>
</organism>
<dbReference type="AlphaFoldDB" id="A0A7T7JH90"/>
<gene>
    <name evidence="10" type="ORF">GO620_000710</name>
</gene>
<evidence type="ECO:0000256" key="2">
    <source>
        <dbReference type="ARBA" id="ARBA00012438"/>
    </source>
</evidence>
<dbReference type="KEGG" id="mgik:GO620_000710"/>
<dbReference type="SMART" id="SM00388">
    <property type="entry name" value="HisKA"/>
    <property type="match status" value="1"/>
</dbReference>
<dbReference type="SMART" id="SM00086">
    <property type="entry name" value="PAC"/>
    <property type="match status" value="4"/>
</dbReference>
<dbReference type="InterPro" id="IPR001610">
    <property type="entry name" value="PAC"/>
</dbReference>
<keyword evidence="6" id="KW-0175">Coiled coil</keyword>
<dbReference type="InterPro" id="IPR003594">
    <property type="entry name" value="HATPase_dom"/>
</dbReference>
<dbReference type="PROSITE" id="PS50112">
    <property type="entry name" value="PAS"/>
    <property type="match status" value="2"/>
</dbReference>
<dbReference type="NCBIfam" id="TIGR00229">
    <property type="entry name" value="sensory_box"/>
    <property type="match status" value="2"/>
</dbReference>
<dbReference type="InterPro" id="IPR052162">
    <property type="entry name" value="Sensor_kinase/Photoreceptor"/>
</dbReference>
<comment type="catalytic activity">
    <reaction evidence="1">
        <text>ATP + protein L-histidine = ADP + protein N-phospho-L-histidine.</text>
        <dbReference type="EC" id="2.7.13.3"/>
    </reaction>
</comment>
<feature type="coiled-coil region" evidence="6">
    <location>
        <begin position="114"/>
        <end position="152"/>
    </location>
</feature>
<feature type="domain" description="PAS" evidence="8">
    <location>
        <begin position="303"/>
        <end position="360"/>
    </location>
</feature>
<dbReference type="Pfam" id="PF02518">
    <property type="entry name" value="HATPase_c"/>
    <property type="match status" value="1"/>
</dbReference>
<dbReference type="SMART" id="SM00091">
    <property type="entry name" value="PAS"/>
    <property type="match status" value="4"/>
</dbReference>
<dbReference type="Gene3D" id="2.10.70.100">
    <property type="match status" value="3"/>
</dbReference>
<feature type="domain" description="PAC" evidence="9">
    <location>
        <begin position="552"/>
        <end position="605"/>
    </location>
</feature>
<proteinExistence type="predicted"/>
<dbReference type="Pfam" id="PF00512">
    <property type="entry name" value="HisKA"/>
    <property type="match status" value="1"/>
</dbReference>
<dbReference type="EC" id="2.7.13.3" evidence="2"/>
<keyword evidence="11" id="KW-1185">Reference proteome</keyword>
<dbReference type="PRINTS" id="PR00344">
    <property type="entry name" value="BCTRLSENSOR"/>
</dbReference>
<dbReference type="CDD" id="cd00075">
    <property type="entry name" value="HATPase"/>
    <property type="match status" value="1"/>
</dbReference>
<dbReference type="SUPFAM" id="SSF55874">
    <property type="entry name" value="ATPase domain of HSP90 chaperone/DNA topoisomerase II/histidine kinase"/>
    <property type="match status" value="1"/>
</dbReference>
<evidence type="ECO:0000256" key="5">
    <source>
        <dbReference type="ARBA" id="ARBA00022777"/>
    </source>
</evidence>
<dbReference type="SUPFAM" id="SSF47384">
    <property type="entry name" value="Homodimeric domain of signal transducing histidine kinase"/>
    <property type="match status" value="1"/>
</dbReference>
<dbReference type="InterPro" id="IPR005467">
    <property type="entry name" value="His_kinase_dom"/>
</dbReference>
<keyword evidence="3" id="KW-0597">Phosphoprotein</keyword>
<feature type="domain" description="Histidine kinase" evidence="7">
    <location>
        <begin position="737"/>
        <end position="953"/>
    </location>
</feature>
<feature type="domain" description="PAS" evidence="8">
    <location>
        <begin position="476"/>
        <end position="547"/>
    </location>
</feature>
<dbReference type="Proteomes" id="UP000429232">
    <property type="component" value="Chromosome"/>
</dbReference>
<evidence type="ECO:0000256" key="1">
    <source>
        <dbReference type="ARBA" id="ARBA00000085"/>
    </source>
</evidence>